<dbReference type="RefSeq" id="WP_020329284.1">
    <property type="nucleotide sequence ID" value="NZ_ASXS01000006.1"/>
</dbReference>
<feature type="transmembrane region" description="Helical" evidence="1">
    <location>
        <begin position="187"/>
        <end position="207"/>
    </location>
</feature>
<gene>
    <name evidence="2" type="ORF">L910_4079</name>
</gene>
<proteinExistence type="predicted"/>
<organism evidence="2 3">
    <name type="scientific">Vibrio fluvialis PG41</name>
    <dbReference type="NCBI Taxonomy" id="1336752"/>
    <lineage>
        <taxon>Bacteria</taxon>
        <taxon>Pseudomonadati</taxon>
        <taxon>Pseudomonadota</taxon>
        <taxon>Gammaproteobacteria</taxon>
        <taxon>Vibrionales</taxon>
        <taxon>Vibrionaceae</taxon>
        <taxon>Vibrio</taxon>
    </lineage>
</organism>
<dbReference type="EMBL" id="ASXS01000006">
    <property type="protein sequence ID" value="EPP23518.1"/>
    <property type="molecule type" value="Genomic_DNA"/>
</dbReference>
<protein>
    <submittedName>
        <fullName evidence="2">Uncharacterized protein</fullName>
    </submittedName>
</protein>
<dbReference type="PATRIC" id="fig|1336752.4.peg.1779"/>
<name>S7I5S5_VIBFL</name>
<keyword evidence="1" id="KW-0472">Membrane</keyword>
<dbReference type="AlphaFoldDB" id="S7I5S5"/>
<keyword evidence="1" id="KW-1133">Transmembrane helix</keyword>
<sequence>MTWYQNPTVAAILGGIAGAILSVIASVFIWRKTHKVKRVDCLIHDVSSLLTVSDKIKDQLEVSYSGKKADSVYFISLEVINSGNEAVENQPVNIRLAEKSNIIDYSMKTNPPVGFGAVNQVAKSANGLDMTIDLMNPGDKVSFEIVSIDNEDDSIDVYLKNANVATRIISSQNGEVSLSDLMSEKNMLLLAMMSAIPFFGGFARSMINVGLAQRIGKLSK</sequence>
<evidence type="ECO:0000256" key="1">
    <source>
        <dbReference type="SAM" id="Phobius"/>
    </source>
</evidence>
<feature type="transmembrane region" description="Helical" evidence="1">
    <location>
        <begin position="12"/>
        <end position="30"/>
    </location>
</feature>
<reference evidence="2 3" key="1">
    <citation type="journal article" date="2013" name="Gut Pathog.">
        <title>Evidence of a new metabolic capacity in an emerging diarrheal pathogen: lessons from the draft genomes of Vibrio fluvialis strains PG41 and I21563.</title>
        <authorList>
            <person name="Khatri I."/>
            <person name="Mahajan S."/>
            <person name="Dureja C."/>
            <person name="Subramanian S."/>
            <person name="Raychaudhuri S."/>
        </authorList>
    </citation>
    <scope>NUCLEOTIDE SEQUENCE [LARGE SCALE GENOMIC DNA]</scope>
    <source>
        <strain evidence="2 3">PG41</strain>
    </source>
</reference>
<evidence type="ECO:0000313" key="3">
    <source>
        <dbReference type="Proteomes" id="UP000014854"/>
    </source>
</evidence>
<comment type="caution">
    <text evidence="2">The sequence shown here is derived from an EMBL/GenBank/DDBJ whole genome shotgun (WGS) entry which is preliminary data.</text>
</comment>
<keyword evidence="1" id="KW-0812">Transmembrane</keyword>
<dbReference type="Proteomes" id="UP000014854">
    <property type="component" value="Unassembled WGS sequence"/>
</dbReference>
<evidence type="ECO:0000313" key="2">
    <source>
        <dbReference type="EMBL" id="EPP23518.1"/>
    </source>
</evidence>
<accession>S7I5S5</accession>